<comment type="caution">
    <text evidence="1">The sequence shown here is derived from an EMBL/GenBank/DDBJ whole genome shotgun (WGS) entry which is preliminary data.</text>
</comment>
<sequence length="141" mass="15898">MWAGRFLRKKRHSCSSLSVIPLKPIGVLSCPPCLNLRRLECAYTPSTLADFWDSMKIGEKAAPPISPQTVAPMPLAPLWLNIIGPGCFAPWTPYEMSKHQNTEKYPQAKFEKWIGRCSEGNKSTTLLRSSVLHMNYGFIFL</sequence>
<reference evidence="1 2" key="1">
    <citation type="journal article" date="2014" name="Genome Biol. Evol.">
        <title>The genome of the myxosporean Thelohanellus kitauei shows adaptations to nutrient acquisition within its fish host.</title>
        <authorList>
            <person name="Yang Y."/>
            <person name="Xiong J."/>
            <person name="Zhou Z."/>
            <person name="Huo F."/>
            <person name="Miao W."/>
            <person name="Ran C."/>
            <person name="Liu Y."/>
            <person name="Zhang J."/>
            <person name="Feng J."/>
            <person name="Wang M."/>
            <person name="Wang M."/>
            <person name="Wang L."/>
            <person name="Yao B."/>
        </authorList>
    </citation>
    <scope>NUCLEOTIDE SEQUENCE [LARGE SCALE GENOMIC DNA]</scope>
    <source>
        <strain evidence="1">Wuqing</strain>
    </source>
</reference>
<evidence type="ECO:0000313" key="2">
    <source>
        <dbReference type="Proteomes" id="UP000031668"/>
    </source>
</evidence>
<dbReference type="EMBL" id="JWZT01002642">
    <property type="protein sequence ID" value="KII69020.1"/>
    <property type="molecule type" value="Genomic_DNA"/>
</dbReference>
<dbReference type="AlphaFoldDB" id="A0A0C2MXX2"/>
<name>A0A0C2MXX2_THEKT</name>
<dbReference type="Proteomes" id="UP000031668">
    <property type="component" value="Unassembled WGS sequence"/>
</dbReference>
<gene>
    <name evidence="1" type="ORF">RF11_04501</name>
</gene>
<evidence type="ECO:0000313" key="1">
    <source>
        <dbReference type="EMBL" id="KII69020.1"/>
    </source>
</evidence>
<accession>A0A0C2MXX2</accession>
<keyword evidence="2" id="KW-1185">Reference proteome</keyword>
<organism evidence="1 2">
    <name type="scientific">Thelohanellus kitauei</name>
    <name type="common">Myxosporean</name>
    <dbReference type="NCBI Taxonomy" id="669202"/>
    <lineage>
        <taxon>Eukaryota</taxon>
        <taxon>Metazoa</taxon>
        <taxon>Cnidaria</taxon>
        <taxon>Myxozoa</taxon>
        <taxon>Myxosporea</taxon>
        <taxon>Bivalvulida</taxon>
        <taxon>Platysporina</taxon>
        <taxon>Myxobolidae</taxon>
        <taxon>Thelohanellus</taxon>
    </lineage>
</organism>
<proteinExistence type="predicted"/>
<protein>
    <submittedName>
        <fullName evidence="1">Uncharacterized protein</fullName>
    </submittedName>
</protein>